<feature type="compositionally biased region" description="Low complexity" evidence="1">
    <location>
        <begin position="785"/>
        <end position="811"/>
    </location>
</feature>
<proteinExistence type="predicted"/>
<feature type="region of interest" description="Disordered" evidence="1">
    <location>
        <begin position="320"/>
        <end position="387"/>
    </location>
</feature>
<evidence type="ECO:0000313" key="2">
    <source>
        <dbReference type="EMBL" id="CAK7219399.1"/>
    </source>
</evidence>
<feature type="compositionally biased region" description="Low complexity" evidence="1">
    <location>
        <begin position="177"/>
        <end position="189"/>
    </location>
</feature>
<name>A0ABP0BIF4_9PEZI</name>
<evidence type="ECO:0000313" key="3">
    <source>
        <dbReference type="Proteomes" id="UP001642482"/>
    </source>
</evidence>
<accession>A0ABP0BIF4</accession>
<protein>
    <submittedName>
        <fullName evidence="2">Uncharacterized protein</fullName>
    </submittedName>
</protein>
<sequence>MDTSQESGTPAEYYTTTGASSAQYYGATGGDVGQYISAAAAAGTAEAENSMYGQFIENREDQFGSNGRQTAYTASEQRTLHMRAVTQHSSEEAAAVTSEVLCRTPYYSLEEAERLEQTMADPHTLAHGQMRLMEEPDDSSMFVDSSMNYTDYFPRQLSHFRRVEYDIQGFGMNSSDSTSAMMQSSSWTARNQPDLAASGTPRVPSRQALPSRGEVAGSRFYLPTDNAMDPTASDGSQLRLSSSPVPERPTAFGYWWGSHVRFLSNLRRAVPRLSVEAATAANRAAVQAETMRTPGPKPPTGLRNVHPQSHGDLEIQETQDVASVDDHRETGRLPPPGYDQVGQQNGSNGQGGYGQGNHLNSISGPGIHEDCSSHTGHIANQPQTNTRGYGSAAYNQEGEMQGYSSYTEMLENTQSPSRDHTRHVESGHVHAHAREESRMQLPSIHQVTTQLSQQDATRRGLGADREQSTAYRLSGHQFSSSQDLSAVPPSMRVEFNPLVTYEDGDFAQIRTHQAPEANSVSSAQVTASEFPAARFYERTAATTYDRLSQQQQLAQMRARLELLPRGDVNPRAIGPLPLPVSVPIDARRAAVAAEPGLRDYHTVLREIDDRALQIEARRTMNIQEEMAQGRSRNPPMEARNASTWDHFADEAFYDGFTITATRLSNNVQRQPVIARPIPIRPSVMRNTGNTIARNASIGRGQVASAVATRRNRRTISPPVDNSLTRWRWDAARRLITMQNEGTRSGYPPPGVGVIGSGRRARASASGGAGSESTAALGSGLGSRSGSGFNATSSLPSGMSPGPGSDVTSSLGSGVGPGPGSVSTSSLGSGLVFGSGSGTSSGSSSVSGSGSASDDQPE</sequence>
<feature type="compositionally biased region" description="Low complexity" evidence="1">
    <location>
        <begin position="819"/>
        <end position="829"/>
    </location>
</feature>
<dbReference type="Proteomes" id="UP001642482">
    <property type="component" value="Unassembled WGS sequence"/>
</dbReference>
<feature type="compositionally biased region" description="Polar residues" evidence="1">
    <location>
        <begin position="373"/>
        <end position="387"/>
    </location>
</feature>
<feature type="region of interest" description="Disordered" evidence="1">
    <location>
        <begin position="284"/>
        <end position="308"/>
    </location>
</feature>
<organism evidence="2 3">
    <name type="scientific">Sporothrix eucalyptigena</name>
    <dbReference type="NCBI Taxonomy" id="1812306"/>
    <lineage>
        <taxon>Eukaryota</taxon>
        <taxon>Fungi</taxon>
        <taxon>Dikarya</taxon>
        <taxon>Ascomycota</taxon>
        <taxon>Pezizomycotina</taxon>
        <taxon>Sordariomycetes</taxon>
        <taxon>Sordariomycetidae</taxon>
        <taxon>Ophiostomatales</taxon>
        <taxon>Ophiostomataceae</taxon>
        <taxon>Sporothrix</taxon>
    </lineage>
</organism>
<gene>
    <name evidence="2" type="ORF">SEUCBS140593_003877</name>
</gene>
<feature type="compositionally biased region" description="Low complexity" evidence="1">
    <location>
        <begin position="839"/>
        <end position="850"/>
    </location>
</feature>
<dbReference type="EMBL" id="CAWUHD010000031">
    <property type="protein sequence ID" value="CAK7219399.1"/>
    <property type="molecule type" value="Genomic_DNA"/>
</dbReference>
<feature type="compositionally biased region" description="Low complexity" evidence="1">
    <location>
        <begin position="762"/>
        <end position="777"/>
    </location>
</feature>
<feature type="region of interest" description="Disordered" evidence="1">
    <location>
        <begin position="177"/>
        <end position="244"/>
    </location>
</feature>
<keyword evidence="3" id="KW-1185">Reference proteome</keyword>
<feature type="region of interest" description="Disordered" evidence="1">
    <location>
        <begin position="739"/>
        <end position="857"/>
    </location>
</feature>
<comment type="caution">
    <text evidence="2">The sequence shown here is derived from an EMBL/GenBank/DDBJ whole genome shotgun (WGS) entry which is preliminary data.</text>
</comment>
<evidence type="ECO:0000256" key="1">
    <source>
        <dbReference type="SAM" id="MobiDB-lite"/>
    </source>
</evidence>
<feature type="compositionally biased region" description="Polar residues" evidence="1">
    <location>
        <begin position="233"/>
        <end position="244"/>
    </location>
</feature>
<reference evidence="2 3" key="1">
    <citation type="submission" date="2024-01" db="EMBL/GenBank/DDBJ databases">
        <authorList>
            <person name="Allen C."/>
            <person name="Tagirdzhanova G."/>
        </authorList>
    </citation>
    <scope>NUCLEOTIDE SEQUENCE [LARGE SCALE GENOMIC DNA]</scope>
</reference>